<dbReference type="EC" id="2.7.1.48" evidence="2"/>
<dbReference type="Gene3D" id="3.40.50.300">
    <property type="entry name" value="P-loop containing nucleotide triphosphate hydrolases"/>
    <property type="match status" value="1"/>
</dbReference>
<reference evidence="3" key="1">
    <citation type="submission" date="2010-03" db="EMBL/GenBank/DDBJ databases">
        <title>The genome sequence of Synergistetes sp. SGP1.</title>
        <authorList>
            <consortium name="metaHIT consortium -- http://www.metahit.eu/"/>
            <person name="Pajon A."/>
            <person name="Turner K."/>
            <person name="Parkhill J."/>
            <person name="Wade W."/>
            <person name="Vartoukian S."/>
        </authorList>
    </citation>
    <scope>NUCLEOTIDE SEQUENCE [LARGE SCALE GENOMIC DNA]</scope>
    <source>
        <strain evidence="3">SGP1</strain>
    </source>
</reference>
<keyword evidence="2" id="KW-0418">Kinase</keyword>
<organism evidence="2 3">
    <name type="scientific">Fretibacterium fastidiosum</name>
    <dbReference type="NCBI Taxonomy" id="651822"/>
    <lineage>
        <taxon>Bacteria</taxon>
        <taxon>Thermotogati</taxon>
        <taxon>Synergistota</taxon>
        <taxon>Synergistia</taxon>
        <taxon>Synergistales</taxon>
        <taxon>Aminobacteriaceae</taxon>
        <taxon>Fretibacterium</taxon>
    </lineage>
</organism>
<dbReference type="EMBL" id="FP929056">
    <property type="protein sequence ID" value="CBL28726.1"/>
    <property type="molecule type" value="Genomic_DNA"/>
</dbReference>
<protein>
    <submittedName>
        <fullName evidence="2">Uridine kinase</fullName>
        <ecNumber evidence="2">2.7.1.48</ecNumber>
    </submittedName>
</protein>
<name>A0AB94IY46_9BACT</name>
<reference evidence="2 3" key="2">
    <citation type="submission" date="2010-03" db="EMBL/GenBank/DDBJ databases">
        <authorList>
            <person name="Pajon A."/>
        </authorList>
    </citation>
    <scope>NUCLEOTIDE SEQUENCE [LARGE SCALE GENOMIC DNA]</scope>
    <source>
        <strain evidence="2 3">SGP1</strain>
    </source>
</reference>
<accession>A0AB94IY46</accession>
<dbReference type="GO" id="GO:0004849">
    <property type="term" value="F:uridine kinase activity"/>
    <property type="evidence" value="ECO:0007669"/>
    <property type="project" value="UniProtKB-EC"/>
</dbReference>
<dbReference type="SUPFAM" id="SSF55186">
    <property type="entry name" value="ThrRS/AlaRS common domain"/>
    <property type="match status" value="1"/>
</dbReference>
<dbReference type="Proteomes" id="UP000008957">
    <property type="component" value="Chromosome"/>
</dbReference>
<dbReference type="CDD" id="cd02028">
    <property type="entry name" value="UMPK_like"/>
    <property type="match status" value="1"/>
</dbReference>
<dbReference type="InterPro" id="IPR018163">
    <property type="entry name" value="Thr/Ala-tRNA-synth_IIc_edit"/>
</dbReference>
<proteinExistence type="predicted"/>
<gene>
    <name evidence="2" type="ORF">SY1_18770</name>
</gene>
<dbReference type="Pfam" id="PF00485">
    <property type="entry name" value="PRK"/>
    <property type="match status" value="1"/>
</dbReference>
<dbReference type="AlphaFoldDB" id="A0AB94IY46"/>
<dbReference type="SUPFAM" id="SSF52540">
    <property type="entry name" value="P-loop containing nucleoside triphosphate hydrolases"/>
    <property type="match status" value="1"/>
</dbReference>
<sequence>MAFTIHVLNQDKYITSETPVTGHNVLADLDSAEKGRVIAWRVNNYTRPLGWVIDDDAAVEFVLTTSPDGLRIYQRSLDFLLVIACEKTLNRKAVLRHSIGEGHYWELEDGPVTQSDVYKLHAAMSEMVHEDLPITRKILPIDKAKRIFQEQGEPEIADLFVRANLDPVEVYRCSSRYGYFCGAMAPSTGLLRTFDLLLFDRGLVLQFPTVDTPEGVPPFQADASLASIFFDYAHWLEVMNLNYLTSLHRCVAEGKVQELILIAEAFHSQRLGSIAKDIASKPVKAITIAGPSGSGKTTFSERLKVQLMVCGKNPVTLPLDNFFKEREDSPRDENGDYDYERLEALDLEMLQDNLARILAGEEVVTPRYNFITGHKEPGKVIRLGEADVLIMEGIHGLNDRILAMLPEKSRYGIFVSPLTSICIDPHNRASTGDNRLLRRIIRDYRTRGKSAQVTLEVYPKVIRGSMRYIFPYQSRANATFNSAMPYELGVLKSYVEPLLHTVDERSPVFSEALRLLNILRFVPAIQNEGIPNNSVIREFIGGSCLDV</sequence>
<dbReference type="KEGG" id="sbr:SY1_18770"/>
<dbReference type="InterPro" id="IPR027417">
    <property type="entry name" value="P-loop_NTPase"/>
</dbReference>
<keyword evidence="2" id="KW-0808">Transferase</keyword>
<evidence type="ECO:0000259" key="1">
    <source>
        <dbReference type="Pfam" id="PF00485"/>
    </source>
</evidence>
<dbReference type="PANTHER" id="PTHR10285">
    <property type="entry name" value="URIDINE KINASE"/>
    <property type="match status" value="1"/>
</dbReference>
<dbReference type="RefSeq" id="WP_015556873.1">
    <property type="nucleotide sequence ID" value="NC_021038.1"/>
</dbReference>
<evidence type="ECO:0000313" key="3">
    <source>
        <dbReference type="Proteomes" id="UP000008957"/>
    </source>
</evidence>
<dbReference type="GO" id="GO:0005524">
    <property type="term" value="F:ATP binding"/>
    <property type="evidence" value="ECO:0007669"/>
    <property type="project" value="InterPro"/>
</dbReference>
<dbReference type="Gene3D" id="3.30.980.10">
    <property type="entry name" value="Threonyl-trna Synthetase, Chain A, domain 2"/>
    <property type="match status" value="1"/>
</dbReference>
<feature type="domain" description="Phosphoribulokinase/uridine kinase" evidence="1">
    <location>
        <begin position="286"/>
        <end position="482"/>
    </location>
</feature>
<keyword evidence="3" id="KW-1185">Reference proteome</keyword>
<evidence type="ECO:0000313" key="2">
    <source>
        <dbReference type="EMBL" id="CBL28726.1"/>
    </source>
</evidence>
<dbReference type="InterPro" id="IPR006083">
    <property type="entry name" value="PRK/URK"/>
</dbReference>